<keyword evidence="11" id="KW-0547">Nucleotide-binding</keyword>
<dbReference type="GO" id="GO:0030430">
    <property type="term" value="C:host cell cytoplasm"/>
    <property type="evidence" value="ECO:0007669"/>
    <property type="project" value="UniProtKB-SubCell"/>
</dbReference>
<evidence type="ECO:0000259" key="28">
    <source>
        <dbReference type="PROSITE" id="PS51590"/>
    </source>
</evidence>
<comment type="catalytic activity">
    <reaction evidence="26">
        <text>GTP + H2O = GDP + phosphate + H(+)</text>
        <dbReference type="Rhea" id="RHEA:19669"/>
        <dbReference type="ChEBI" id="CHEBI:15377"/>
        <dbReference type="ChEBI" id="CHEBI:15378"/>
        <dbReference type="ChEBI" id="CHEBI:37565"/>
        <dbReference type="ChEBI" id="CHEBI:43474"/>
        <dbReference type="ChEBI" id="CHEBI:58189"/>
    </reaction>
</comment>
<evidence type="ECO:0000256" key="26">
    <source>
        <dbReference type="ARBA" id="ARBA00048548"/>
    </source>
</evidence>
<evidence type="ECO:0000256" key="7">
    <source>
        <dbReference type="ARBA" id="ARBA00022664"/>
    </source>
</evidence>
<name>A0A9N6YIX8_9RHAB</name>
<dbReference type="EC" id="2.7.7.48" evidence="3"/>
<evidence type="ECO:0000256" key="20">
    <source>
        <dbReference type="ARBA" id="ARBA00024499"/>
    </source>
</evidence>
<dbReference type="GO" id="GO:0016787">
    <property type="term" value="F:hydrolase activity"/>
    <property type="evidence" value="ECO:0007669"/>
    <property type="project" value="UniProtKB-KW"/>
</dbReference>
<dbReference type="GO" id="GO:0004482">
    <property type="term" value="F:mRNA 5'-cap (guanine-N7-)-methyltransferase activity"/>
    <property type="evidence" value="ECO:0007669"/>
    <property type="project" value="InterPro"/>
</dbReference>
<proteinExistence type="predicted"/>
<evidence type="ECO:0000256" key="22">
    <source>
        <dbReference type="ARBA" id="ARBA00030436"/>
    </source>
</evidence>
<evidence type="ECO:0000256" key="16">
    <source>
        <dbReference type="ARBA" id="ARBA00023042"/>
    </source>
</evidence>
<dbReference type="EC" id="2.1.1.375" evidence="21"/>
<keyword evidence="7" id="KW-0507">mRNA processing</keyword>
<feature type="domain" description="Mononegavirus-type SAM-dependent 2'-O-MTase" evidence="28">
    <location>
        <begin position="1618"/>
        <end position="1797"/>
    </location>
</feature>
<evidence type="ECO:0000256" key="19">
    <source>
        <dbReference type="ARBA" id="ARBA00024494"/>
    </source>
</evidence>
<accession>A0A9N6YIX8</accession>
<evidence type="ECO:0000256" key="13">
    <source>
        <dbReference type="ARBA" id="ARBA00022840"/>
    </source>
</evidence>
<dbReference type="Pfam" id="PF14318">
    <property type="entry name" value="Mononeg_mRNAcap"/>
    <property type="match status" value="1"/>
</dbReference>
<evidence type="ECO:0000256" key="24">
    <source>
        <dbReference type="ARBA" id="ARBA00047332"/>
    </source>
</evidence>
<sequence>MSNLLDHASCLEAGEIKKDEDLLIDFHLGNAINLDIIEKLVTGSWTKYNLYVPRYYRGEFEKLKTFAPKATRFEVGFLEGTSDLLSLPSQPAKLSPFVYKDIVPIVKQGLKDRNIQIPLVEYGEKICQHQILVKGLYERVFRRILRAISTLSEIQRGGTRQIYEDVDVCGKFVQVELWEDDIPTTLIVGRNISGLYMPSKQVLYVGNYDSVLLLMDTLGQRICLEVGCQVTKISNTPGTISNDLSNQILLVGDQILREAGNDGYEIIALFEATVISVVLKNHPDKVNDCEEFFRNCLNELNGICLHQKWARNVLRLWTKMIKVFELCAPEVLSNIFCVYRIWGHPRVNILDGMQKVFDKGTQKKIRIGTSSKLALCQFRKMFLNAYLGKKSHYPNMEIPLDNKYVYDRLRKHLPIDKNAPGYSIWDFESITINQIWELPETYDVCHILNDKAVSPNISELHESISQGRGTQAGVVRRGIIRWLKGESIRCKEFLQKVNDQGLDEDSLIIGMYEKEREIKVKARMFSLMSAEMRMYFVLTEELIANHVLPLFPEITMKDPLHVQIRKIWNVAGKNNGELNPNINIDFEKWNLNMRHEFTSGIFQQIDQMFGYQNLILRTHEIFESSFIYSSSGKYLPKINDDHILIDEPMAYTGHLGGFEGLRQKGWTIATVCLLAYIADEMGIEMSLLGQGDNQVLKLYMPQGKWKGLCYSEEAQIEDAKRITNEYVRQMELRFHDAGLPIKMRETWRSCRLFMYGKNMYLDGNNLPQWSKKLLRSYALSNEGSITISGVVGTIATNMSAAAGVSVHPDIMYILYLIMAEWSLEYLLSYHPFTRTSLKYNCQYNVRIPGHRKSLKTLHPNYKRIIATLLTVPTSVGGNVTIPITSFIVRGFPDHATEAYSWIKLLKNVPSDYQSLYQNWYSFIQNLTMEEDMLIQSPWSLNHLKPPTPGMQSRDIIRDWILSGQFHQNKFLKNMTPINETFDRKAICKELLTDPINPLISYEIYQAFPQSYFDSILRRFEGTRSVKKLAMKEGDRRPVVKKLMEVEENYLYYLIWRAEQSGVVYSECATEHVRQCRNIGWGRIINGITTPHPIEFAFDEVCHGSNKDCSGTDYIYARVDVNGDFPPYLGSKVKTKVISQQDEGARLEPLICTSARIARYLKWLNLGDNIINVVLQCARSICNLDIYDKFFDDDPHSEMFSGSVEHRFNPSAASEGCFVNYSPQIGKKVFLSSDNMPTFGKGRQNFTLHFQALFALIQYVVAVLKLSGSFHFHLKCKTCIVPVCEDIGDISSHHPNIDKAFSERIIPILRETLGYITEKVIPEKKTEMVRIPGAVIQMSDTPGFRRDTYYGVLLTVSAKCALSLFYKGSKSAEGLGSDDLQSFPRVYAYKLYSDHVIWMVSRILVYLQAIHNEMIPNAQNLTVIKQRMSRVLAHSTLSKYKEVASLCIGRNVSKIPWSEVGTLNSGNYPDNIESFLRCTKMALIREVDRVAGFDNRISSSVIIPMLSCSVKEHQTIIGYICMMKYQCWDCMSLPTKPTDEDYADCRFKHIQKQIRRVILIQAPLDRAVKLMSVKSHKITPRELYVPSCGKNIRIYTSRYHLDMRAEVRFPKRREALFRRKITLPTQSIYKWTDVLNFCGLEPSAVIVFGDGTGATSYASARRWISSTVFPCSYLEGKKMIPQDLTSMRPMLSRNFINVSGRLQEEIPDDIMDPSWSKEFNKSLVNMPDDVLIIADLEGPDGNLALVLNLLKSLRPSQNVIVKVYWADIVNLNERMKLTDVSIYISPQGNLHSGEMFIIGKTTSVDVLLSWRRDQASIQQEIFRISEEDTIKSTEEIEDKCEWLQTVSRNIAEDHLLSKFINLGRQLWSESPFKIIASLVNHINSRYRFPQDKIRRHDTRNLVDGVLDRLVAGVKIVLLSIFGQDILDKEWFNSLYLVRCSKFNRYRPLSHLKIIFSDDRPDRVVLSDKDILSGQCLYHNISTHLVCPESLEGFYAYIVVPAVNGYEDIMISNLVSDVNDMVEDLSDLSGQTNESC</sequence>
<keyword evidence="10" id="KW-0548">Nucleotidyltransferase</keyword>
<evidence type="ECO:0000256" key="15">
    <source>
        <dbReference type="ARBA" id="ARBA00022953"/>
    </source>
</evidence>
<keyword evidence="14" id="KW-0946">Virion</keyword>
<comment type="catalytic activity">
    <reaction evidence="20">
        <text>a 5'-end (5'-triphosphoguanosine)-(2'-O-methyladenylyl)-adenylyl-cytidylyl-adenosine in mRNA + S-adenosyl-L-methionine = a 5'-end (N(7)-methyl 5'-triphosphoguanosine)-(2'-O-methyladenylyl)-adenylyl-cytidylyl-adenosine in mRNA + S-adenosyl-L-homocysteine</text>
        <dbReference type="Rhea" id="RHEA:65440"/>
        <dbReference type="Rhea" id="RHEA-COMP:16798"/>
        <dbReference type="Rhea" id="RHEA-COMP:16801"/>
        <dbReference type="ChEBI" id="CHEBI:57856"/>
        <dbReference type="ChEBI" id="CHEBI:59789"/>
        <dbReference type="ChEBI" id="CHEBI:156482"/>
        <dbReference type="ChEBI" id="CHEBI:156483"/>
    </reaction>
</comment>
<evidence type="ECO:0000256" key="18">
    <source>
        <dbReference type="ARBA" id="ARBA00023268"/>
    </source>
</evidence>
<dbReference type="GO" id="GO:0044423">
    <property type="term" value="C:virion component"/>
    <property type="evidence" value="ECO:0007669"/>
    <property type="project" value="UniProtKB-KW"/>
</dbReference>
<keyword evidence="18" id="KW-0511">Multifunctional enzyme</keyword>
<comment type="subcellular location">
    <subcellularLocation>
        <location evidence="1">Host cytoplasm</location>
    </subcellularLocation>
    <subcellularLocation>
        <location evidence="2">Virion</location>
    </subcellularLocation>
</comment>
<comment type="catalytic activity">
    <reaction evidence="19">
        <text>a 5'-end triphospho-adenylyl-adenylyl-cytidylyl-adenosine in mRNA + GDP + H(+) = a 5'-end (5'-triphosphoguanosine)-adenylyl-adenylyl-cytidylyl-adenosine in mRNA + diphosphate</text>
        <dbReference type="Rhea" id="RHEA:65436"/>
        <dbReference type="Rhea" id="RHEA-COMP:16797"/>
        <dbReference type="Rhea" id="RHEA-COMP:16799"/>
        <dbReference type="ChEBI" id="CHEBI:15378"/>
        <dbReference type="ChEBI" id="CHEBI:33019"/>
        <dbReference type="ChEBI" id="CHEBI:58189"/>
        <dbReference type="ChEBI" id="CHEBI:156484"/>
        <dbReference type="ChEBI" id="CHEBI:156503"/>
        <dbReference type="EC" id="2.7.7.88"/>
    </reaction>
</comment>
<dbReference type="PROSITE" id="PS51590">
    <property type="entry name" value="SAM_MT_MNV_L"/>
    <property type="match status" value="1"/>
</dbReference>
<evidence type="ECO:0000256" key="17">
    <source>
        <dbReference type="ARBA" id="ARBA00023200"/>
    </source>
</evidence>
<dbReference type="GO" id="GO:0005524">
    <property type="term" value="F:ATP binding"/>
    <property type="evidence" value="ECO:0007669"/>
    <property type="project" value="UniProtKB-KW"/>
</dbReference>
<keyword evidence="5" id="KW-0696">RNA-directed RNA polymerase</keyword>
<evidence type="ECO:0000256" key="23">
    <source>
        <dbReference type="ARBA" id="ARBA00031012"/>
    </source>
</evidence>
<protein>
    <recommendedName>
        <fullName evidence="23">Replicase</fullName>
        <ecNumber evidence="21">2.1.1.375</ecNumber>
        <ecNumber evidence="3">2.7.7.48</ecNumber>
        <ecNumber evidence="4">2.7.7.88</ecNumber>
    </recommendedName>
    <alternativeName>
        <fullName evidence="22">Transcriptase</fullName>
    </alternativeName>
</protein>
<reference evidence="29" key="1">
    <citation type="journal article" date="2022" name="bioRxiv">
        <title>Unlocking the hidden genetic diversity of varicosaviruses, the neglected plant rhabdoviruses.</title>
        <authorList>
            <person name="Bejerman N."/>
            <person name="Dietzgen R.G."/>
            <person name="Debat H."/>
        </authorList>
    </citation>
    <scope>NUCLEOTIDE SEQUENCE</scope>
</reference>
<evidence type="ECO:0000256" key="11">
    <source>
        <dbReference type="ARBA" id="ARBA00022741"/>
    </source>
</evidence>
<evidence type="ECO:0000256" key="6">
    <source>
        <dbReference type="ARBA" id="ARBA00022603"/>
    </source>
</evidence>
<evidence type="ECO:0000313" key="29">
    <source>
        <dbReference type="EMBL" id="DAZ90792.1"/>
    </source>
</evidence>
<comment type="catalytic activity">
    <reaction evidence="24">
        <text>a 5'-end (5'-triphosphoguanosine)-adenylyl-adenylyl-cytidylyl-adenosine in mRNA + S-adenosyl-L-methionine = a 5'-end (5'-triphosphoguanosine)-(2'-O-methyladenylyl)-adenylyl-cytidylyl-adenosine in mRNA + S-adenosyl-L-homocysteine + H(+)</text>
        <dbReference type="Rhea" id="RHEA:65380"/>
        <dbReference type="Rhea" id="RHEA-COMP:16797"/>
        <dbReference type="Rhea" id="RHEA-COMP:16801"/>
        <dbReference type="ChEBI" id="CHEBI:15378"/>
        <dbReference type="ChEBI" id="CHEBI:57856"/>
        <dbReference type="ChEBI" id="CHEBI:59789"/>
        <dbReference type="ChEBI" id="CHEBI:156482"/>
        <dbReference type="ChEBI" id="CHEBI:156484"/>
    </reaction>
</comment>
<evidence type="ECO:0000256" key="2">
    <source>
        <dbReference type="ARBA" id="ARBA00004328"/>
    </source>
</evidence>
<dbReference type="InterPro" id="IPR025786">
    <property type="entry name" value="Mononega_L_MeTrfase"/>
</dbReference>
<keyword evidence="6" id="KW-0489">Methyltransferase</keyword>
<keyword evidence="17" id="KW-1035">Host cytoplasm</keyword>
<dbReference type="PROSITE" id="PS50526">
    <property type="entry name" value="RDRP_SSRNA_NEG_NONSEG"/>
    <property type="match status" value="1"/>
</dbReference>
<dbReference type="InterPro" id="IPR026890">
    <property type="entry name" value="Mononeg_mRNAcap"/>
</dbReference>
<evidence type="ECO:0000256" key="10">
    <source>
        <dbReference type="ARBA" id="ARBA00022695"/>
    </source>
</evidence>
<evidence type="ECO:0000256" key="14">
    <source>
        <dbReference type="ARBA" id="ARBA00022844"/>
    </source>
</evidence>
<evidence type="ECO:0000256" key="25">
    <source>
        <dbReference type="ARBA" id="ARBA00047370"/>
    </source>
</evidence>
<evidence type="ECO:0000256" key="3">
    <source>
        <dbReference type="ARBA" id="ARBA00012494"/>
    </source>
</evidence>
<organism evidence="29">
    <name type="scientific">Ranunculus virus 1</name>
    <dbReference type="NCBI Taxonomy" id="2977983"/>
    <lineage>
        <taxon>Viruses</taxon>
        <taxon>Riboviria</taxon>
        <taxon>Orthornavirae</taxon>
        <taxon>Negarnaviricota</taxon>
        <taxon>Haploviricotina</taxon>
        <taxon>Monjiviricetes</taxon>
        <taxon>Mononegavirales</taxon>
        <taxon>Rhabdoviridae</taxon>
        <taxon>Betarhabdovirinae</taxon>
        <taxon>Varicosavirus</taxon>
        <taxon>Varicosavirus ranunculi</taxon>
    </lineage>
</organism>
<dbReference type="InterPro" id="IPR014023">
    <property type="entry name" value="Mononeg_RNA_pol_cat"/>
</dbReference>
<dbReference type="EMBL" id="BK061797">
    <property type="protein sequence ID" value="DAZ90792.1"/>
    <property type="molecule type" value="Viral_cRNA"/>
</dbReference>
<evidence type="ECO:0000256" key="5">
    <source>
        <dbReference type="ARBA" id="ARBA00022484"/>
    </source>
</evidence>
<feature type="domain" description="RdRp catalytic" evidence="27">
    <location>
        <begin position="578"/>
        <end position="763"/>
    </location>
</feature>
<evidence type="ECO:0000256" key="9">
    <source>
        <dbReference type="ARBA" id="ARBA00022691"/>
    </source>
</evidence>
<keyword evidence="16" id="KW-0506">mRNA capping</keyword>
<comment type="catalytic activity">
    <reaction evidence="25">
        <text>a 5'-end (5'-triphosphoguanosine)-adenylyl-adenylyl-cytidylyl-adenosine in mRNA + 2 S-adenosyl-L-methionine = a 5'-end (N(7)-methyl 5'-triphosphoguanosine)-(2'-O-methyladenylyl)-adenylyl-cytidylyl-adenosine in mRNA + 2 S-adenosyl-L-homocysteine + H(+)</text>
        <dbReference type="Rhea" id="RHEA:65376"/>
        <dbReference type="Rhea" id="RHEA-COMP:16797"/>
        <dbReference type="Rhea" id="RHEA-COMP:16798"/>
        <dbReference type="ChEBI" id="CHEBI:15378"/>
        <dbReference type="ChEBI" id="CHEBI:57856"/>
        <dbReference type="ChEBI" id="CHEBI:59789"/>
        <dbReference type="ChEBI" id="CHEBI:156483"/>
        <dbReference type="ChEBI" id="CHEBI:156484"/>
        <dbReference type="EC" id="2.1.1.375"/>
    </reaction>
</comment>
<evidence type="ECO:0000256" key="21">
    <source>
        <dbReference type="ARBA" id="ARBA00026099"/>
    </source>
</evidence>
<keyword evidence="15" id="KW-0693">Viral RNA replication</keyword>
<keyword evidence="9" id="KW-0949">S-adenosyl-L-methionine</keyword>
<keyword evidence="8" id="KW-0808">Transferase</keyword>
<evidence type="ECO:0000256" key="12">
    <source>
        <dbReference type="ARBA" id="ARBA00022801"/>
    </source>
</evidence>
<dbReference type="GO" id="GO:0003968">
    <property type="term" value="F:RNA-directed RNA polymerase activity"/>
    <property type="evidence" value="ECO:0007669"/>
    <property type="project" value="UniProtKB-KW"/>
</dbReference>
<dbReference type="EC" id="2.7.7.88" evidence="4"/>
<evidence type="ECO:0000259" key="27">
    <source>
        <dbReference type="PROSITE" id="PS50526"/>
    </source>
</evidence>
<evidence type="ECO:0000256" key="1">
    <source>
        <dbReference type="ARBA" id="ARBA00004192"/>
    </source>
</evidence>
<dbReference type="Pfam" id="PF00946">
    <property type="entry name" value="Mononeg_RNA_pol"/>
    <property type="match status" value="1"/>
</dbReference>
<evidence type="ECO:0000256" key="8">
    <source>
        <dbReference type="ARBA" id="ARBA00022679"/>
    </source>
</evidence>
<evidence type="ECO:0000256" key="4">
    <source>
        <dbReference type="ARBA" id="ARBA00012582"/>
    </source>
</evidence>
<keyword evidence="12" id="KW-0378">Hydrolase</keyword>
<keyword evidence="13" id="KW-0067">ATP-binding</keyword>